<dbReference type="SUPFAM" id="SSF52540">
    <property type="entry name" value="P-loop containing nucleoside triphosphate hydrolases"/>
    <property type="match status" value="1"/>
</dbReference>
<organism evidence="3 4">
    <name type="scientific">Lentzea aerocolonigenes</name>
    <name type="common">Lechevalieria aerocolonigenes</name>
    <name type="synonym">Saccharothrix aerocolonigenes</name>
    <dbReference type="NCBI Taxonomy" id="68170"/>
    <lineage>
        <taxon>Bacteria</taxon>
        <taxon>Bacillati</taxon>
        <taxon>Actinomycetota</taxon>
        <taxon>Actinomycetes</taxon>
        <taxon>Pseudonocardiales</taxon>
        <taxon>Pseudonocardiaceae</taxon>
        <taxon>Lentzea</taxon>
    </lineage>
</organism>
<feature type="coiled-coil region" evidence="1">
    <location>
        <begin position="1257"/>
        <end position="1284"/>
    </location>
</feature>
<dbReference type="GO" id="GO:0009307">
    <property type="term" value="P:DNA restriction-modification system"/>
    <property type="evidence" value="ECO:0007669"/>
    <property type="project" value="InterPro"/>
</dbReference>
<dbReference type="Proteomes" id="UP000033393">
    <property type="component" value="Unassembled WGS sequence"/>
</dbReference>
<feature type="domain" description="Restriction endonuclease type IV Mrr" evidence="2">
    <location>
        <begin position="1"/>
        <end position="117"/>
    </location>
</feature>
<dbReference type="PATRIC" id="fig|68170.10.peg.9217"/>
<gene>
    <name evidence="3" type="ORF">UK23_35370</name>
</gene>
<evidence type="ECO:0000259" key="2">
    <source>
        <dbReference type="Pfam" id="PF04471"/>
    </source>
</evidence>
<sequence length="1284" mass="140425">MTPDTFEDFTERVLSAHRFCGPGLRKVMRVERWGRRGDKQDGIDFEGTFSDGATAAWQCKRYDRLTPRNVREAVAACTFQADEYYLVFSGEASDAARSEMRRHVGWQLLDRRGLGRLIDDLPLHKRRDVLDATWGPATRKLLLEMPGEDGFLSLAAFAADRRNPETVLNDLGPRVGRGTEQRQLEAAVDRSADWQPIVLVSGPGGRGKTRLLVEALELFERHTPTVPVVVLSPGLQLSPVVLGELPQVPAVIVIDDAHHDPAALAPLLTYARAVPGTQLVAASRPAGLAALRAQIAAARYSSGQIREIAIGQLAKPEARELVESLTAGLGLPWPLREYFADQAVDSPYVAVVAANLIRRGELTTPLAVDGGLRQQILARYQDLSLDDVERNPARRILAVYAALGSVNDDDAELATEIAMFCGLELAHALRLVTQLKDKGVLATRHGGTRVTPDVLADEILEREAAVGRTDTGFVLDLWRAFGARFATRLVAEIAELDWRFAQQGGPAVFAGIWETVRSELQVAATTELPSMLRSLSGLATTQPRRLIEALEEVRLRVQDLDDGNAKRTRFALAELYGGCATYAPELLETALDALWSLRRNDHRPTNQYPEHPERVVTDHLANIGRLPDSTFPDRIVQRVEAWLTEGDEHQDAVSPLFALKPLLEKDGYRTEQDAPHTLAFKPFVVSPEWARPLRDRIRGILRAEASSDDLRRASAAVDLLRHALRPPQGGFGDTPSTEEVLAWQEDDLATVAVLTEAAASTRHAVIRRLIRHSVTWPADHAKSLLLRRQALTLITALDEREDDLAELMLGRGQTTSMSRAGLPIPTLEELQTADDAEALARSGLSEEEQQARSLTSIEAHLSRKRAERDALVTRVIASLTATSNAASIVRTLDDVARQVRLVDARGGMSSLFLRELADARPELTADLVEALAANEPGPLDRQLAWLLSTWAAQDESALLAWLGGVAGQRMEVRLAVADAVVDSGWASRGGAFTSTFRQGMNDQDPQVRSRFLLGSHALLSDFPVATVDMLLAADISGEVAADVLDRASNYNGSSWGRNLSKEDAGAVLRLVDRAGWDGYVTEQIASGIALSHPVLMLDQLKAVATSGRSLPADVEGIGAAFNQNAVDLVRWLIDEIERDAQAAAVVLRLAMTDGMTESQADCLVAEVSRLTADKLVALATALTAVRTWPVSHPDLARQLLVFSRASGQHAAAAVRVHIAEAMWPASWSFNNGTSPKLARVRSQALHALENESDDELKAEFQKVADDLEAEMSRVARRHEEWQNS</sequence>
<dbReference type="InterPro" id="IPR007560">
    <property type="entry name" value="Restrct_endonuc_IV_Mrr"/>
</dbReference>
<evidence type="ECO:0000313" key="3">
    <source>
        <dbReference type="EMBL" id="KJK42868.1"/>
    </source>
</evidence>
<dbReference type="GO" id="GO:0004519">
    <property type="term" value="F:endonuclease activity"/>
    <property type="evidence" value="ECO:0007669"/>
    <property type="project" value="InterPro"/>
</dbReference>
<protein>
    <recommendedName>
        <fullName evidence="2">Restriction endonuclease type IV Mrr domain-containing protein</fullName>
    </recommendedName>
</protein>
<proteinExistence type="predicted"/>
<name>A0A0F0GN61_LENAE</name>
<dbReference type="InterPro" id="IPR027417">
    <property type="entry name" value="P-loop_NTPase"/>
</dbReference>
<dbReference type="Pfam" id="PF04471">
    <property type="entry name" value="Mrr_cat"/>
    <property type="match status" value="1"/>
</dbReference>
<evidence type="ECO:0000313" key="4">
    <source>
        <dbReference type="Proteomes" id="UP000033393"/>
    </source>
</evidence>
<keyword evidence="1" id="KW-0175">Coiled coil</keyword>
<evidence type="ECO:0000256" key="1">
    <source>
        <dbReference type="SAM" id="Coils"/>
    </source>
</evidence>
<accession>A0A0F0GN61</accession>
<keyword evidence="4" id="KW-1185">Reference proteome</keyword>
<comment type="caution">
    <text evidence="3">The sequence shown here is derived from an EMBL/GenBank/DDBJ whole genome shotgun (WGS) entry which is preliminary data.</text>
</comment>
<reference evidence="3 4" key="1">
    <citation type="submission" date="2015-02" db="EMBL/GenBank/DDBJ databases">
        <authorList>
            <person name="Ju K.-S."/>
            <person name="Doroghazi J.R."/>
            <person name="Metcalf W."/>
        </authorList>
    </citation>
    <scope>NUCLEOTIDE SEQUENCE [LARGE SCALE GENOMIC DNA]</scope>
    <source>
        <strain evidence="3 4">NRRL B-16140</strain>
    </source>
</reference>
<dbReference type="EMBL" id="JYJG01000324">
    <property type="protein sequence ID" value="KJK42868.1"/>
    <property type="molecule type" value="Genomic_DNA"/>
</dbReference>
<dbReference type="GO" id="GO:0003677">
    <property type="term" value="F:DNA binding"/>
    <property type="evidence" value="ECO:0007669"/>
    <property type="project" value="InterPro"/>
</dbReference>